<keyword evidence="3" id="KW-1185">Reference proteome</keyword>
<gene>
    <name evidence="2" type="ORF">QBC47DRAFT_177214</name>
</gene>
<sequence>MLFQKFCVVLFWMYSDGRRGLLRHLKLDSRSSSSQGMPWSSRELFAGSAFACSRPTQPYTTTFRRCGAPVHQGPPNKPRIDASDHPRQGSRAAGQLLSARVSSALRPAHARLPHCAVGAEGGSRRGTVYQISPSAVLQPFQGTSERTLCAESIPACPPTPRPEYSSVPLRALRKGQLLFLNAHAVSRGGYLVLLISAVISHQPQTDQTPS</sequence>
<protein>
    <submittedName>
        <fullName evidence="2">Uncharacterized protein</fullName>
    </submittedName>
</protein>
<evidence type="ECO:0000256" key="1">
    <source>
        <dbReference type="SAM" id="MobiDB-lite"/>
    </source>
</evidence>
<name>A0AAJ0BFB2_9PEZI</name>
<organism evidence="2 3">
    <name type="scientific">Echria macrotheca</name>
    <dbReference type="NCBI Taxonomy" id="438768"/>
    <lineage>
        <taxon>Eukaryota</taxon>
        <taxon>Fungi</taxon>
        <taxon>Dikarya</taxon>
        <taxon>Ascomycota</taxon>
        <taxon>Pezizomycotina</taxon>
        <taxon>Sordariomycetes</taxon>
        <taxon>Sordariomycetidae</taxon>
        <taxon>Sordariales</taxon>
        <taxon>Schizotheciaceae</taxon>
        <taxon>Echria</taxon>
    </lineage>
</organism>
<comment type="caution">
    <text evidence="2">The sequence shown here is derived from an EMBL/GenBank/DDBJ whole genome shotgun (WGS) entry which is preliminary data.</text>
</comment>
<feature type="region of interest" description="Disordered" evidence="1">
    <location>
        <begin position="65"/>
        <end position="92"/>
    </location>
</feature>
<dbReference type="Proteomes" id="UP001239445">
    <property type="component" value="Unassembled WGS sequence"/>
</dbReference>
<dbReference type="EMBL" id="MU839831">
    <property type="protein sequence ID" value="KAK1757235.1"/>
    <property type="molecule type" value="Genomic_DNA"/>
</dbReference>
<accession>A0AAJ0BFB2</accession>
<feature type="compositionally biased region" description="Basic and acidic residues" evidence="1">
    <location>
        <begin position="78"/>
        <end position="87"/>
    </location>
</feature>
<proteinExistence type="predicted"/>
<evidence type="ECO:0000313" key="2">
    <source>
        <dbReference type="EMBL" id="KAK1757235.1"/>
    </source>
</evidence>
<dbReference type="AlphaFoldDB" id="A0AAJ0BFB2"/>
<evidence type="ECO:0000313" key="3">
    <source>
        <dbReference type="Proteomes" id="UP001239445"/>
    </source>
</evidence>
<reference evidence="2" key="1">
    <citation type="submission" date="2023-06" db="EMBL/GenBank/DDBJ databases">
        <title>Genome-scale phylogeny and comparative genomics of the fungal order Sordariales.</title>
        <authorList>
            <consortium name="Lawrence Berkeley National Laboratory"/>
            <person name="Hensen N."/>
            <person name="Bonometti L."/>
            <person name="Westerberg I."/>
            <person name="Brannstrom I.O."/>
            <person name="Guillou S."/>
            <person name="Cros-Aarteil S."/>
            <person name="Calhoun S."/>
            <person name="Haridas S."/>
            <person name="Kuo A."/>
            <person name="Mondo S."/>
            <person name="Pangilinan J."/>
            <person name="Riley R."/>
            <person name="Labutti K."/>
            <person name="Andreopoulos B."/>
            <person name="Lipzen A."/>
            <person name="Chen C."/>
            <person name="Yanf M."/>
            <person name="Daum C."/>
            <person name="Ng V."/>
            <person name="Clum A."/>
            <person name="Steindorff A."/>
            <person name="Ohm R."/>
            <person name="Martin F."/>
            <person name="Silar P."/>
            <person name="Natvig D."/>
            <person name="Lalanne C."/>
            <person name="Gautier V."/>
            <person name="Ament-Velasquez S.L."/>
            <person name="Kruys A."/>
            <person name="Hutchinson M.I."/>
            <person name="Powell A.J."/>
            <person name="Barry K."/>
            <person name="Miller A.N."/>
            <person name="Grigoriev I.V."/>
            <person name="Debuchy R."/>
            <person name="Gladieux P."/>
            <person name="Thoren M.H."/>
            <person name="Johannesson H."/>
        </authorList>
    </citation>
    <scope>NUCLEOTIDE SEQUENCE</scope>
    <source>
        <strain evidence="2">PSN4</strain>
    </source>
</reference>